<accession>A0ABR8X1K9</accession>
<evidence type="ECO:0000313" key="2">
    <source>
        <dbReference type="EMBL" id="MBD8023224.1"/>
    </source>
</evidence>
<proteinExistence type="predicted"/>
<feature type="transmembrane region" description="Helical" evidence="1">
    <location>
        <begin position="131"/>
        <end position="152"/>
    </location>
</feature>
<evidence type="ECO:0000256" key="1">
    <source>
        <dbReference type="SAM" id="Phobius"/>
    </source>
</evidence>
<dbReference type="Proteomes" id="UP000602532">
    <property type="component" value="Unassembled WGS sequence"/>
</dbReference>
<dbReference type="EMBL" id="JACSPM010000001">
    <property type="protein sequence ID" value="MBD8023224.1"/>
    <property type="molecule type" value="Genomic_DNA"/>
</dbReference>
<reference evidence="2 3" key="1">
    <citation type="submission" date="2020-08" db="EMBL/GenBank/DDBJ databases">
        <title>A Genomic Blueprint of the Chicken Gut Microbiome.</title>
        <authorList>
            <person name="Gilroy R."/>
            <person name="Ravi A."/>
            <person name="Getino M."/>
            <person name="Pursley I."/>
            <person name="Horton D.L."/>
            <person name="Alikhan N.-F."/>
            <person name="Baker D."/>
            <person name="Gharbi K."/>
            <person name="Hall N."/>
            <person name="Watson M."/>
            <person name="Adriaenssens E.M."/>
            <person name="Foster-Nyarko E."/>
            <person name="Jarju S."/>
            <person name="Secka A."/>
            <person name="Antonio M."/>
            <person name="Oren A."/>
            <person name="Chaudhuri R."/>
            <person name="La Ragione R.M."/>
            <person name="Hildebrand F."/>
            <person name="Pallen M.J."/>
        </authorList>
    </citation>
    <scope>NUCLEOTIDE SEQUENCE [LARGE SCALE GENOMIC DNA]</scope>
    <source>
        <strain evidence="2 3">Sa1CUA4</strain>
    </source>
</reference>
<feature type="transmembrane region" description="Helical" evidence="1">
    <location>
        <begin position="206"/>
        <end position="230"/>
    </location>
</feature>
<organism evidence="2 3">
    <name type="scientific">Microbacterium gallinarum</name>
    <dbReference type="NCBI Taxonomy" id="2762209"/>
    <lineage>
        <taxon>Bacteria</taxon>
        <taxon>Bacillati</taxon>
        <taxon>Actinomycetota</taxon>
        <taxon>Actinomycetes</taxon>
        <taxon>Micrococcales</taxon>
        <taxon>Microbacteriaceae</taxon>
        <taxon>Microbacterium</taxon>
    </lineage>
</organism>
<protein>
    <recommendedName>
        <fullName evidence="4">DUF2975 domain-containing protein</fullName>
    </recommendedName>
</protein>
<dbReference type="RefSeq" id="WP_191765310.1">
    <property type="nucleotide sequence ID" value="NZ_JACSPM010000001.1"/>
</dbReference>
<gene>
    <name evidence="2" type="ORF">H9622_06415</name>
</gene>
<keyword evidence="1" id="KW-0472">Membrane</keyword>
<feature type="transmembrane region" description="Helical" evidence="1">
    <location>
        <begin position="52"/>
        <end position="69"/>
    </location>
</feature>
<evidence type="ECO:0000313" key="3">
    <source>
        <dbReference type="Proteomes" id="UP000602532"/>
    </source>
</evidence>
<keyword evidence="3" id="KW-1185">Reference proteome</keyword>
<feature type="transmembrane region" description="Helical" evidence="1">
    <location>
        <begin position="164"/>
        <end position="186"/>
    </location>
</feature>
<comment type="caution">
    <text evidence="2">The sequence shown here is derived from an EMBL/GenBank/DDBJ whole genome shotgun (WGS) entry which is preliminary data.</text>
</comment>
<evidence type="ECO:0008006" key="4">
    <source>
        <dbReference type="Google" id="ProtNLM"/>
    </source>
</evidence>
<sequence>MSVGWHDLPGALLWITGGLLLVAGFIGFIAWDARRRRSSSVVIEVAGALARVWVAFTGVAVVVSVWRWFGGDVWVANMPASVTVPGLSCGGLGEPIVATAPTLVCGSISGVDVSLAGVDTGMRMLLAAGDVLTLIAIAAPAVVLAVACGQALKGVPFSRVVSRWLLIGALTMLVAGLGGELLSSLGRTILANEVFPSSGADVVSTGIYRVSVSWWPICAAAALGALAAIFCHGARLQHDTEALV</sequence>
<name>A0ABR8X1K9_9MICO</name>
<keyword evidence="1" id="KW-1133">Transmembrane helix</keyword>
<keyword evidence="1" id="KW-0812">Transmembrane</keyword>
<feature type="transmembrane region" description="Helical" evidence="1">
    <location>
        <begin position="12"/>
        <end position="31"/>
    </location>
</feature>